<dbReference type="GO" id="GO:0003729">
    <property type="term" value="F:mRNA binding"/>
    <property type="evidence" value="ECO:0007669"/>
    <property type="project" value="TreeGrafter"/>
</dbReference>
<keyword evidence="5" id="KW-1185">Reference proteome</keyword>
<comment type="similarity">
    <text evidence="1">Belongs to the universal ribosomal protein uL13 family.</text>
</comment>
<gene>
    <name evidence="4" type="ORF">GNI_142780</name>
</gene>
<dbReference type="Pfam" id="PF00572">
    <property type="entry name" value="Ribosomal_L13"/>
    <property type="match status" value="1"/>
</dbReference>
<dbReference type="CDD" id="cd00392">
    <property type="entry name" value="Ribosomal_L13"/>
    <property type="match status" value="1"/>
</dbReference>
<dbReference type="VEuPathDB" id="CryptoDB:GNI_142780"/>
<dbReference type="PANTHER" id="PTHR11545:SF3">
    <property type="entry name" value="LARGE RIBOSOMAL SUBUNIT PROTEIN UL13"/>
    <property type="match status" value="1"/>
</dbReference>
<dbReference type="InterPro" id="IPR005822">
    <property type="entry name" value="Ribosomal_uL13"/>
</dbReference>
<evidence type="ECO:0000256" key="1">
    <source>
        <dbReference type="ARBA" id="ARBA00006227"/>
    </source>
</evidence>
<evidence type="ECO:0000256" key="3">
    <source>
        <dbReference type="ARBA" id="ARBA00023274"/>
    </source>
</evidence>
<dbReference type="OMA" id="TRFNKTH"/>
<protein>
    <submittedName>
        <fullName evidence="4">60S ribosomal protein L13a</fullName>
    </submittedName>
</protein>
<dbReference type="GO" id="GO:0017148">
    <property type="term" value="P:negative regulation of translation"/>
    <property type="evidence" value="ECO:0007669"/>
    <property type="project" value="TreeGrafter"/>
</dbReference>
<evidence type="ECO:0000313" key="4">
    <source>
        <dbReference type="EMBL" id="EZG44862.1"/>
    </source>
</evidence>
<dbReference type="AlphaFoldDB" id="A0A023B011"/>
<dbReference type="eggNOG" id="KOG3204">
    <property type="taxonomic scope" value="Eukaryota"/>
</dbReference>
<dbReference type="GeneID" id="22915056"/>
<comment type="caution">
    <text evidence="4">The sequence shown here is derived from an EMBL/GenBank/DDBJ whole genome shotgun (WGS) entry which is preliminary data.</text>
</comment>
<dbReference type="InterPro" id="IPR005755">
    <property type="entry name" value="Ribosomal_uL13_euk/arc"/>
</dbReference>
<sequence>MAGKQIVIDGKSHLVGRLAATIAKQALAGAEITVVRCEELHISGPLYRNRRKFMEFMNLRSNSNPRKHSHIHYRSPALMFKRVCRGMLPHKTARGTSALARIHTFEGCPTKLEKAKKVCVPDALKNIRIMNTMPTTRLGDLATSVGWRYASNVEHLETKRKAAGETYWVKKQETQAEFRAKREAVVNNAPQDIKDALALLE</sequence>
<dbReference type="GO" id="GO:0022625">
    <property type="term" value="C:cytosolic large ribosomal subunit"/>
    <property type="evidence" value="ECO:0007669"/>
    <property type="project" value="TreeGrafter"/>
</dbReference>
<dbReference type="FunFam" id="3.90.1180.10:FF:000002">
    <property type="entry name" value="60S ribosomal protein L16"/>
    <property type="match status" value="1"/>
</dbReference>
<keyword evidence="3" id="KW-0687">Ribonucleoprotein</keyword>
<dbReference type="Gene3D" id="3.90.1180.10">
    <property type="entry name" value="Ribosomal protein L13"/>
    <property type="match status" value="1"/>
</dbReference>
<accession>A0A023B011</accession>
<dbReference type="GO" id="GO:0006412">
    <property type="term" value="P:translation"/>
    <property type="evidence" value="ECO:0007669"/>
    <property type="project" value="InterPro"/>
</dbReference>
<proteinExistence type="inferred from homology"/>
<dbReference type="RefSeq" id="XP_011132630.1">
    <property type="nucleotide sequence ID" value="XM_011134328.1"/>
</dbReference>
<keyword evidence="2 4" id="KW-0689">Ribosomal protein</keyword>
<dbReference type="GO" id="GO:0003735">
    <property type="term" value="F:structural constituent of ribosome"/>
    <property type="evidence" value="ECO:0007669"/>
    <property type="project" value="InterPro"/>
</dbReference>
<dbReference type="InterPro" id="IPR036899">
    <property type="entry name" value="Ribosomal_uL13_sf"/>
</dbReference>
<name>A0A023B011_GRENI</name>
<dbReference type="EMBL" id="AFNH02001056">
    <property type="protein sequence ID" value="EZG44862.1"/>
    <property type="molecule type" value="Genomic_DNA"/>
</dbReference>
<evidence type="ECO:0000313" key="5">
    <source>
        <dbReference type="Proteomes" id="UP000019763"/>
    </source>
</evidence>
<dbReference type="Proteomes" id="UP000019763">
    <property type="component" value="Unassembled WGS sequence"/>
</dbReference>
<dbReference type="PANTHER" id="PTHR11545">
    <property type="entry name" value="RIBOSOMAL PROTEIN L13"/>
    <property type="match status" value="1"/>
</dbReference>
<organism evidence="4 5">
    <name type="scientific">Gregarina niphandrodes</name>
    <name type="common">Septate eugregarine</name>
    <dbReference type="NCBI Taxonomy" id="110365"/>
    <lineage>
        <taxon>Eukaryota</taxon>
        <taxon>Sar</taxon>
        <taxon>Alveolata</taxon>
        <taxon>Apicomplexa</taxon>
        <taxon>Conoidasida</taxon>
        <taxon>Gregarinasina</taxon>
        <taxon>Eugregarinorida</taxon>
        <taxon>Gregarinidae</taxon>
        <taxon>Gregarina</taxon>
    </lineage>
</organism>
<reference evidence="4" key="1">
    <citation type="submission" date="2013-12" db="EMBL/GenBank/DDBJ databases">
        <authorList>
            <person name="Omoto C.K."/>
            <person name="Sibley D."/>
            <person name="Venepally P."/>
            <person name="Hadjithomas M."/>
            <person name="Karamycheva S."/>
            <person name="Brunk B."/>
            <person name="Roos D."/>
            <person name="Caler E."/>
            <person name="Lorenzi H."/>
        </authorList>
    </citation>
    <scope>NUCLEOTIDE SEQUENCE</scope>
</reference>
<dbReference type="OrthoDB" id="1882297at2759"/>
<dbReference type="SUPFAM" id="SSF52161">
    <property type="entry name" value="Ribosomal protein L13"/>
    <property type="match status" value="1"/>
</dbReference>
<evidence type="ECO:0000256" key="2">
    <source>
        <dbReference type="ARBA" id="ARBA00022980"/>
    </source>
</evidence>
<dbReference type="NCBIfam" id="TIGR01077">
    <property type="entry name" value="L13_A_E"/>
    <property type="match status" value="1"/>
</dbReference>